<dbReference type="HOGENOM" id="CLU_1477733_0_0_1"/>
<dbReference type="Proteomes" id="UP000013827">
    <property type="component" value="Unassembled WGS sequence"/>
</dbReference>
<dbReference type="AlphaFoldDB" id="A0A0D3KL25"/>
<reference evidence="2" key="1">
    <citation type="journal article" date="2013" name="Nature">
        <title>Pan genome of the phytoplankton Emiliania underpins its global distribution.</title>
        <authorList>
            <person name="Read B.A."/>
            <person name="Kegel J."/>
            <person name="Klute M.J."/>
            <person name="Kuo A."/>
            <person name="Lefebvre S.C."/>
            <person name="Maumus F."/>
            <person name="Mayer C."/>
            <person name="Miller J."/>
            <person name="Monier A."/>
            <person name="Salamov A."/>
            <person name="Young J."/>
            <person name="Aguilar M."/>
            <person name="Claverie J.M."/>
            <person name="Frickenhaus S."/>
            <person name="Gonzalez K."/>
            <person name="Herman E.K."/>
            <person name="Lin Y.C."/>
            <person name="Napier J."/>
            <person name="Ogata H."/>
            <person name="Sarno A.F."/>
            <person name="Shmutz J."/>
            <person name="Schroeder D."/>
            <person name="de Vargas C."/>
            <person name="Verret F."/>
            <person name="von Dassow P."/>
            <person name="Valentin K."/>
            <person name="Van de Peer Y."/>
            <person name="Wheeler G."/>
            <person name="Dacks J.B."/>
            <person name="Delwiche C.F."/>
            <person name="Dyhrman S.T."/>
            <person name="Glockner G."/>
            <person name="John U."/>
            <person name="Richards T."/>
            <person name="Worden A.Z."/>
            <person name="Zhang X."/>
            <person name="Grigoriev I.V."/>
            <person name="Allen A.E."/>
            <person name="Bidle K."/>
            <person name="Borodovsky M."/>
            <person name="Bowler C."/>
            <person name="Brownlee C."/>
            <person name="Cock J.M."/>
            <person name="Elias M."/>
            <person name="Gladyshev V.N."/>
            <person name="Groth M."/>
            <person name="Guda C."/>
            <person name="Hadaegh A."/>
            <person name="Iglesias-Rodriguez M.D."/>
            <person name="Jenkins J."/>
            <person name="Jones B.M."/>
            <person name="Lawson T."/>
            <person name="Leese F."/>
            <person name="Lindquist E."/>
            <person name="Lobanov A."/>
            <person name="Lomsadze A."/>
            <person name="Malik S.B."/>
            <person name="Marsh M.E."/>
            <person name="Mackinder L."/>
            <person name="Mock T."/>
            <person name="Mueller-Roeber B."/>
            <person name="Pagarete A."/>
            <person name="Parker M."/>
            <person name="Probert I."/>
            <person name="Quesneville H."/>
            <person name="Raines C."/>
            <person name="Rensing S.A."/>
            <person name="Riano-Pachon D.M."/>
            <person name="Richier S."/>
            <person name="Rokitta S."/>
            <person name="Shiraiwa Y."/>
            <person name="Soanes D.M."/>
            <person name="van der Giezen M."/>
            <person name="Wahlund T.M."/>
            <person name="Williams B."/>
            <person name="Wilson W."/>
            <person name="Wolfe G."/>
            <person name="Wurch L.L."/>
        </authorList>
    </citation>
    <scope>NUCLEOTIDE SEQUENCE</scope>
</reference>
<keyword evidence="2" id="KW-1185">Reference proteome</keyword>
<organism evidence="1 2">
    <name type="scientific">Emiliania huxleyi (strain CCMP1516)</name>
    <dbReference type="NCBI Taxonomy" id="280463"/>
    <lineage>
        <taxon>Eukaryota</taxon>
        <taxon>Haptista</taxon>
        <taxon>Haptophyta</taxon>
        <taxon>Prymnesiophyceae</taxon>
        <taxon>Isochrysidales</taxon>
        <taxon>Noelaerhabdaceae</taxon>
        <taxon>Emiliania</taxon>
    </lineage>
</organism>
<sequence length="183" mass="19478">MATGGLGAIAAYLRAVYPTALLDGARALDELFLSRLWYYSLSPEPPWAVLLAAHRVRVRDRATEHRLDVGVNGKGDAAARSQPHGIVGQSFASSAVRNGKVDVYPDSGEFTTSAMAEGAIDGSASDYEVASMFATDFAFSRFNAAERSRTVASSSTASKINKIIDSMRKRGSIARKATASDGR</sequence>
<dbReference type="RefSeq" id="XP_005788889.1">
    <property type="nucleotide sequence ID" value="XM_005788832.1"/>
</dbReference>
<accession>A0A0D3KL25</accession>
<name>A0A0D3KL25_EMIH1</name>
<proteinExistence type="predicted"/>
<dbReference type="EnsemblProtists" id="EOD36460">
    <property type="protein sequence ID" value="EOD36460"/>
    <property type="gene ID" value="EMIHUDRAFT_252338"/>
</dbReference>
<dbReference type="KEGG" id="ehx:EMIHUDRAFT_252338"/>
<dbReference type="GeneID" id="17281733"/>
<evidence type="ECO:0000313" key="2">
    <source>
        <dbReference type="Proteomes" id="UP000013827"/>
    </source>
</evidence>
<protein>
    <submittedName>
        <fullName evidence="1">Uncharacterized protein</fullName>
    </submittedName>
</protein>
<evidence type="ECO:0000313" key="1">
    <source>
        <dbReference type="EnsemblProtists" id="EOD36460"/>
    </source>
</evidence>
<reference evidence="1" key="2">
    <citation type="submission" date="2024-10" db="UniProtKB">
        <authorList>
            <consortium name="EnsemblProtists"/>
        </authorList>
    </citation>
    <scope>IDENTIFICATION</scope>
</reference>
<dbReference type="PaxDb" id="2903-EOD36460"/>